<dbReference type="InterPro" id="IPR023932">
    <property type="entry name" value="CE1759_FMN_reduct"/>
</dbReference>
<dbReference type="NCBIfam" id="TIGR04037">
    <property type="entry name" value="LLM_duo_CE1759"/>
    <property type="match status" value="1"/>
</dbReference>
<dbReference type="eggNOG" id="COG0431">
    <property type="taxonomic scope" value="Bacteria"/>
</dbReference>
<evidence type="ECO:0000259" key="4">
    <source>
        <dbReference type="Pfam" id="PF03358"/>
    </source>
</evidence>
<evidence type="ECO:0000256" key="1">
    <source>
        <dbReference type="ARBA" id="ARBA00022630"/>
    </source>
</evidence>
<feature type="domain" description="NADPH-dependent FMN reductase-like" evidence="4">
    <location>
        <begin position="25"/>
        <end position="176"/>
    </location>
</feature>
<dbReference type="Pfam" id="PF03358">
    <property type="entry name" value="FMN_red"/>
    <property type="match status" value="1"/>
</dbReference>
<dbReference type="SUPFAM" id="SSF52218">
    <property type="entry name" value="Flavoproteins"/>
    <property type="match status" value="1"/>
</dbReference>
<dbReference type="InterPro" id="IPR005025">
    <property type="entry name" value="FMN_Rdtase-like_dom"/>
</dbReference>
<dbReference type="AlphaFoldDB" id="A0A087BSZ5"/>
<gene>
    <name evidence="5" type="ORF">BMON_1391</name>
</gene>
<evidence type="ECO:0000256" key="2">
    <source>
        <dbReference type="ARBA" id="ARBA00022643"/>
    </source>
</evidence>
<reference evidence="5 6" key="1">
    <citation type="submission" date="2014-03" db="EMBL/GenBank/DDBJ databases">
        <title>Genomics of Bifidobacteria.</title>
        <authorList>
            <person name="Ventura M."/>
            <person name="Milani C."/>
            <person name="Lugli G.A."/>
        </authorList>
    </citation>
    <scope>NUCLEOTIDE SEQUENCE [LARGE SCALE GENOMIC DNA]</scope>
    <source>
        <strain evidence="5 6">DSM 21395</strain>
    </source>
</reference>
<dbReference type="EC" id="1.5.1.38" evidence="5"/>
<keyword evidence="6" id="KW-1185">Reference proteome</keyword>
<sequence length="223" mass="23348">MSAERDHVQGAMMNETANEAAKPYRITVVSAGVSDPSSTTRLGEAVARQAQRYLHGHGHRVEIGQVELRGLAGDIARASVGDGISAGLQRAIDEVAASDGLVAASPIFKASYSGLFKSFWDVTDIDVVLDMPVALTATGGSERHALMPDTDMRSLFAFLRAVPVPTSLVAAGKDWDSEGLIAHEERAGEELGALILLGARRAMLEAAGAGYRHGVGMAHASGD</sequence>
<keyword evidence="3 5" id="KW-0560">Oxidoreductase</keyword>
<protein>
    <submittedName>
        <fullName evidence="5">Flavoprotein</fullName>
        <ecNumber evidence="5">1.5.1.38</ecNumber>
    </submittedName>
</protein>
<dbReference type="InterPro" id="IPR051814">
    <property type="entry name" value="NAD(P)H-dep_FMN_reductase"/>
</dbReference>
<evidence type="ECO:0000313" key="6">
    <source>
        <dbReference type="Proteomes" id="UP000029082"/>
    </source>
</evidence>
<accession>A0A087BSZ5</accession>
<proteinExistence type="predicted"/>
<dbReference type="EMBL" id="JGZE01000028">
    <property type="protein sequence ID" value="KFI74145.1"/>
    <property type="molecule type" value="Genomic_DNA"/>
</dbReference>
<keyword evidence="2" id="KW-0288">FMN</keyword>
<dbReference type="PANTHER" id="PTHR43408:SF2">
    <property type="entry name" value="FMN REDUCTASE (NADPH)"/>
    <property type="match status" value="1"/>
</dbReference>
<dbReference type="Gene3D" id="3.40.50.360">
    <property type="match status" value="1"/>
</dbReference>
<organism evidence="5 6">
    <name type="scientific">Bifidobacterium mongoliense DSM 21395</name>
    <dbReference type="NCBI Taxonomy" id="1437603"/>
    <lineage>
        <taxon>Bacteria</taxon>
        <taxon>Bacillati</taxon>
        <taxon>Actinomycetota</taxon>
        <taxon>Actinomycetes</taxon>
        <taxon>Bifidobacteriales</taxon>
        <taxon>Bifidobacteriaceae</taxon>
        <taxon>Bifidobacterium</taxon>
    </lineage>
</organism>
<keyword evidence="1" id="KW-0285">Flavoprotein</keyword>
<name>A0A087BSZ5_9BIFI</name>
<dbReference type="RefSeq" id="WP_081883018.1">
    <property type="nucleotide sequence ID" value="NZ_JDUO01000002.1"/>
</dbReference>
<dbReference type="Proteomes" id="UP000029082">
    <property type="component" value="Unassembled WGS sequence"/>
</dbReference>
<evidence type="ECO:0000256" key="3">
    <source>
        <dbReference type="ARBA" id="ARBA00023002"/>
    </source>
</evidence>
<evidence type="ECO:0000313" key="5">
    <source>
        <dbReference type="EMBL" id="KFI74145.1"/>
    </source>
</evidence>
<dbReference type="GeneID" id="93094040"/>
<comment type="caution">
    <text evidence="5">The sequence shown here is derived from an EMBL/GenBank/DDBJ whole genome shotgun (WGS) entry which is preliminary data.</text>
</comment>
<dbReference type="PANTHER" id="PTHR43408">
    <property type="entry name" value="FMN REDUCTASE (NADPH)"/>
    <property type="match status" value="1"/>
</dbReference>
<dbReference type="STRING" id="1437603.GCA_000771525_00810"/>
<dbReference type="GO" id="GO:0052873">
    <property type="term" value="F:FMN reductase (NADPH) activity"/>
    <property type="evidence" value="ECO:0007669"/>
    <property type="project" value="UniProtKB-EC"/>
</dbReference>
<dbReference type="InterPro" id="IPR029039">
    <property type="entry name" value="Flavoprotein-like_sf"/>
</dbReference>
<dbReference type="OrthoDB" id="1643408at2"/>